<evidence type="ECO:0000259" key="5">
    <source>
        <dbReference type="Pfam" id="PF03668"/>
    </source>
</evidence>
<dbReference type="Pfam" id="PF03668">
    <property type="entry name" value="RapZ-like_N"/>
    <property type="match status" value="1"/>
</dbReference>
<dbReference type="SUPFAM" id="SSF52540">
    <property type="entry name" value="P-loop containing nucleoside triphosphate hydrolases"/>
    <property type="match status" value="1"/>
</dbReference>
<protein>
    <submittedName>
        <fullName evidence="7">RNase adapter RapZ</fullName>
    </submittedName>
</protein>
<dbReference type="GO" id="GO:0005524">
    <property type="term" value="F:ATP binding"/>
    <property type="evidence" value="ECO:0007669"/>
    <property type="project" value="UniProtKB-UniRule"/>
</dbReference>
<accession>A0A7D4UBH6</accession>
<feature type="domain" description="RapZ C-terminal" evidence="6">
    <location>
        <begin position="168"/>
        <end position="287"/>
    </location>
</feature>
<keyword evidence="2 4" id="KW-0067">ATP-binding</keyword>
<reference evidence="7 8" key="1">
    <citation type="submission" date="2020-05" db="EMBL/GenBank/DDBJ databases">
        <title>Aquirufa sp. strain 15G-AUS-rot a new Aquirufa species.</title>
        <authorList>
            <person name="Pitt A."/>
            <person name="Hahn M.W."/>
        </authorList>
    </citation>
    <scope>NUCLEOTIDE SEQUENCE [LARGE SCALE GENOMIC DNA]</scope>
    <source>
        <strain evidence="7 8">15G-AUS-rot</strain>
    </source>
</reference>
<dbReference type="InterPro" id="IPR027417">
    <property type="entry name" value="P-loop_NTPase"/>
</dbReference>
<dbReference type="InterPro" id="IPR053930">
    <property type="entry name" value="RapZ-like_N"/>
</dbReference>
<dbReference type="NCBIfam" id="NF003828">
    <property type="entry name" value="PRK05416.1"/>
    <property type="match status" value="1"/>
</dbReference>
<dbReference type="InterPro" id="IPR053931">
    <property type="entry name" value="RapZ_C"/>
</dbReference>
<evidence type="ECO:0000256" key="3">
    <source>
        <dbReference type="ARBA" id="ARBA00023134"/>
    </source>
</evidence>
<dbReference type="KEGG" id="aqg:HRU87_03765"/>
<evidence type="ECO:0000256" key="1">
    <source>
        <dbReference type="ARBA" id="ARBA00022741"/>
    </source>
</evidence>
<feature type="binding site" evidence="4">
    <location>
        <begin position="65"/>
        <end position="68"/>
    </location>
    <ligand>
        <name>GTP</name>
        <dbReference type="ChEBI" id="CHEBI:37565"/>
    </ligand>
</feature>
<proteinExistence type="inferred from homology"/>
<dbReference type="Gene3D" id="3.40.50.300">
    <property type="entry name" value="P-loop containing nucleotide triphosphate hydrolases"/>
    <property type="match status" value="1"/>
</dbReference>
<dbReference type="PANTHER" id="PTHR30448:SF0">
    <property type="entry name" value="RNASE ADAPTER PROTEIN RAPZ"/>
    <property type="match status" value="1"/>
</dbReference>
<keyword evidence="3 4" id="KW-0342">GTP-binding</keyword>
<dbReference type="GO" id="GO:0005525">
    <property type="term" value="F:GTP binding"/>
    <property type="evidence" value="ECO:0007669"/>
    <property type="project" value="UniProtKB-UniRule"/>
</dbReference>
<sequence>MDSARKPELLVVTGMSGAGRSTVGNALEDQGWYVIDNLPPQLLGPISDLFSLSKATLPRIAVIIDVRGGEFFNDLLANLSALRERDINVQLLFLEASDAALVKRFESVRRPHPLQGEGTIVDGIAAERHELLTLRESADIVFDTTELNVHQLTNRVSDAFASTARGLRINVMSFGFKYGIPADADLVVDARFIPNPHWQEELRAKTGNDHEVAGYVLAQPGVAEFIENYTAALRVVLNGYRTENKKFATIAIGCTGGKHRSVALSNKIAEIISQEQDVKVSVKHRDLGRE</sequence>
<evidence type="ECO:0000259" key="6">
    <source>
        <dbReference type="Pfam" id="PF22740"/>
    </source>
</evidence>
<dbReference type="PIRSF" id="PIRSF005052">
    <property type="entry name" value="P-loopkin"/>
    <property type="match status" value="1"/>
</dbReference>
<dbReference type="Proteomes" id="UP000501003">
    <property type="component" value="Chromosome"/>
</dbReference>
<feature type="binding site" evidence="4">
    <location>
        <begin position="14"/>
        <end position="21"/>
    </location>
    <ligand>
        <name>ATP</name>
        <dbReference type="ChEBI" id="CHEBI:30616"/>
    </ligand>
</feature>
<dbReference type="PANTHER" id="PTHR30448">
    <property type="entry name" value="RNASE ADAPTER PROTEIN RAPZ"/>
    <property type="match status" value="1"/>
</dbReference>
<dbReference type="InterPro" id="IPR005337">
    <property type="entry name" value="RapZ-like"/>
</dbReference>
<keyword evidence="1 4" id="KW-0547">Nucleotide-binding</keyword>
<evidence type="ECO:0000313" key="7">
    <source>
        <dbReference type="EMBL" id="QKJ25957.1"/>
    </source>
</evidence>
<gene>
    <name evidence="7" type="primary">rapZ</name>
    <name evidence="7" type="ORF">HRU87_03765</name>
</gene>
<feature type="domain" description="RapZ-like N-terminal" evidence="5">
    <location>
        <begin position="8"/>
        <end position="162"/>
    </location>
</feature>
<keyword evidence="8" id="KW-1185">Reference proteome</keyword>
<evidence type="ECO:0000313" key="8">
    <source>
        <dbReference type="Proteomes" id="UP000501003"/>
    </source>
</evidence>
<name>A0A7D4UBH6_9MICO</name>
<dbReference type="AlphaFoldDB" id="A0A7D4UBH6"/>
<evidence type="ECO:0000256" key="2">
    <source>
        <dbReference type="ARBA" id="ARBA00022840"/>
    </source>
</evidence>
<dbReference type="EMBL" id="CP054056">
    <property type="protein sequence ID" value="QKJ25957.1"/>
    <property type="molecule type" value="Genomic_DNA"/>
</dbReference>
<dbReference type="HAMAP" id="MF_00636">
    <property type="entry name" value="RapZ_like"/>
    <property type="match status" value="1"/>
</dbReference>
<organism evidence="7 8">
    <name type="scientific">Aquiluna borgnonia</name>
    <dbReference type="NCBI Taxonomy" id="2499157"/>
    <lineage>
        <taxon>Bacteria</taxon>
        <taxon>Bacillati</taxon>
        <taxon>Actinomycetota</taxon>
        <taxon>Actinomycetes</taxon>
        <taxon>Micrococcales</taxon>
        <taxon>Microbacteriaceae</taxon>
        <taxon>Luna cluster</taxon>
        <taxon>Luna-1 subcluster</taxon>
        <taxon>Aquiluna</taxon>
    </lineage>
</organism>
<dbReference type="Pfam" id="PF22740">
    <property type="entry name" value="PapZ_C"/>
    <property type="match status" value="1"/>
</dbReference>
<evidence type="ECO:0000256" key="4">
    <source>
        <dbReference type="HAMAP-Rule" id="MF_00636"/>
    </source>
</evidence>